<reference evidence="11 12" key="1">
    <citation type="submission" date="2012-08" db="EMBL/GenBank/DDBJ databases">
        <title>Whole genome shotgun sequence of Kineosphaera limosa NBRC 100340.</title>
        <authorList>
            <person name="Yoshida I."/>
            <person name="Isaki S."/>
            <person name="Hosoyama A."/>
            <person name="Tsuchikane K."/>
            <person name="Katsumata H."/>
            <person name="Ando Y."/>
            <person name="Ohji S."/>
            <person name="Hamada M."/>
            <person name="Tamura T."/>
            <person name="Yamazoe A."/>
            <person name="Yamazaki S."/>
            <person name="Fujita N."/>
        </authorList>
    </citation>
    <scope>NUCLEOTIDE SEQUENCE [LARGE SCALE GENOMIC DNA]</scope>
    <source>
        <strain evidence="11 12">NBRC 100340</strain>
    </source>
</reference>
<feature type="transmembrane region" description="Helical" evidence="8">
    <location>
        <begin position="361"/>
        <end position="386"/>
    </location>
</feature>
<feature type="transmembrane region" description="Helical" evidence="8">
    <location>
        <begin position="292"/>
        <end position="315"/>
    </location>
</feature>
<feature type="region of interest" description="Disordered" evidence="9">
    <location>
        <begin position="489"/>
        <end position="509"/>
    </location>
</feature>
<proteinExistence type="inferred from homology"/>
<evidence type="ECO:0000256" key="2">
    <source>
        <dbReference type="ARBA" id="ARBA00022448"/>
    </source>
</evidence>
<comment type="similarity">
    <text evidence="8">Belongs to the binding-protein-dependent transport system permease family.</text>
</comment>
<dbReference type="InterPro" id="IPR035906">
    <property type="entry name" value="MetI-like_sf"/>
</dbReference>
<dbReference type="eggNOG" id="COG1178">
    <property type="taxonomic scope" value="Bacteria"/>
</dbReference>
<dbReference type="PANTHER" id="PTHR43357">
    <property type="entry name" value="INNER MEMBRANE ABC TRANSPORTER PERMEASE PROTEIN YDCV"/>
    <property type="match status" value="1"/>
</dbReference>
<dbReference type="Proteomes" id="UP000008366">
    <property type="component" value="Unassembled WGS sequence"/>
</dbReference>
<keyword evidence="7 8" id="KW-0472">Membrane</keyword>
<organism evidence="11 12">
    <name type="scientific">Kineosphaera limosa NBRC 100340</name>
    <dbReference type="NCBI Taxonomy" id="1184609"/>
    <lineage>
        <taxon>Bacteria</taxon>
        <taxon>Bacillati</taxon>
        <taxon>Actinomycetota</taxon>
        <taxon>Actinomycetes</taxon>
        <taxon>Micrococcales</taxon>
        <taxon>Dermatophilaceae</taxon>
        <taxon>Kineosphaera</taxon>
    </lineage>
</organism>
<keyword evidence="4" id="KW-0997">Cell inner membrane</keyword>
<feature type="transmembrane region" description="Helical" evidence="8">
    <location>
        <begin position="69"/>
        <end position="92"/>
    </location>
</feature>
<evidence type="ECO:0000313" key="12">
    <source>
        <dbReference type="Proteomes" id="UP000008366"/>
    </source>
</evidence>
<keyword evidence="6 8" id="KW-1133">Transmembrane helix</keyword>
<sequence length="509" mass="53320">MALIPLLYLFVRTAEAGPERILEILSRPRTLELLFRSLALTGIVTGGSLVLGITTALLVVRTDLPGRRVLAVLAGLPLAVPSYVAAFAWLISAPWARGLLGASIVLTLVSFPYVYLPVAAALRRTDPAQEEVARSLGAGRWETFRRVTVPRVRPAAASGALLVALYTLSDFGAVAMLQCDVFTRAIFMSYQASFDRTPAAVLACVLVGLTIAITTAEHSTRSGTETARVGGGMSRRHEPVTLGASRWAWWAGVVGLLVLALGVPLAGLARWASVSLNAGIDVDRLLASTLATARYSVAGALVCTLLAVPVGILAARYRGRAARLIESATWAGHALPGIVVALSLVFFGLRVVPDLYQRGPMLVFAYVVLFLPAAVGAVRAAVAVSSPALEEVSRSLGNSRLTTWRRVTLPLAAPGIATGAALVTLISAKELPATLMLHPTGVDTLATSLWTYTSIAAHGQAVPYAAALVALGIAPTLWLLHTSGAFGGQRPAKAQGPGAGRADDREGER</sequence>
<evidence type="ECO:0000256" key="3">
    <source>
        <dbReference type="ARBA" id="ARBA00022475"/>
    </source>
</evidence>
<dbReference type="Pfam" id="PF00528">
    <property type="entry name" value="BPD_transp_1"/>
    <property type="match status" value="2"/>
</dbReference>
<dbReference type="Gene3D" id="1.10.3720.10">
    <property type="entry name" value="MetI-like"/>
    <property type="match status" value="2"/>
</dbReference>
<feature type="transmembrane region" description="Helical" evidence="8">
    <location>
        <begin position="461"/>
        <end position="480"/>
    </location>
</feature>
<dbReference type="InterPro" id="IPR000515">
    <property type="entry name" value="MetI-like"/>
</dbReference>
<keyword evidence="12" id="KW-1185">Reference proteome</keyword>
<evidence type="ECO:0000256" key="4">
    <source>
        <dbReference type="ARBA" id="ARBA00022519"/>
    </source>
</evidence>
<dbReference type="PROSITE" id="PS50928">
    <property type="entry name" value="ABC_TM1"/>
    <property type="match status" value="2"/>
</dbReference>
<evidence type="ECO:0000259" key="10">
    <source>
        <dbReference type="PROSITE" id="PS50928"/>
    </source>
</evidence>
<dbReference type="PANTHER" id="PTHR43357:SF3">
    <property type="entry name" value="FE(3+)-TRANSPORT SYSTEM PERMEASE PROTEIN FBPB 2"/>
    <property type="match status" value="1"/>
</dbReference>
<dbReference type="AlphaFoldDB" id="K6VFF7"/>
<dbReference type="GO" id="GO:0055085">
    <property type="term" value="P:transmembrane transport"/>
    <property type="evidence" value="ECO:0007669"/>
    <property type="project" value="InterPro"/>
</dbReference>
<dbReference type="SUPFAM" id="SSF161098">
    <property type="entry name" value="MetI-like"/>
    <property type="match status" value="2"/>
</dbReference>
<dbReference type="STRING" id="1184609.KILIM_014_00540"/>
<evidence type="ECO:0000256" key="6">
    <source>
        <dbReference type="ARBA" id="ARBA00022989"/>
    </source>
</evidence>
<feature type="domain" description="ABC transmembrane type-1" evidence="10">
    <location>
        <begin position="289"/>
        <end position="481"/>
    </location>
</feature>
<feature type="transmembrane region" description="Helical" evidence="8">
    <location>
        <begin position="327"/>
        <end position="349"/>
    </location>
</feature>
<evidence type="ECO:0000313" key="11">
    <source>
        <dbReference type="EMBL" id="GAB94918.1"/>
    </source>
</evidence>
<accession>K6VFF7</accession>
<name>K6VFF7_9MICO</name>
<feature type="transmembrane region" description="Helical" evidence="8">
    <location>
        <begin position="247"/>
        <end position="272"/>
    </location>
</feature>
<gene>
    <name evidence="11" type="ORF">KILIM_014_00540</name>
</gene>
<dbReference type="RefSeq" id="WP_006591450.1">
    <property type="nucleotide sequence ID" value="NZ_BAHD01000014.1"/>
</dbReference>
<feature type="transmembrane region" description="Helical" evidence="8">
    <location>
        <begin position="40"/>
        <end position="60"/>
    </location>
</feature>
<dbReference type="EMBL" id="BAHD01000014">
    <property type="protein sequence ID" value="GAB94918.1"/>
    <property type="molecule type" value="Genomic_DNA"/>
</dbReference>
<feature type="transmembrane region" description="Helical" evidence="8">
    <location>
        <begin position="407"/>
        <end position="428"/>
    </location>
</feature>
<dbReference type="CDD" id="cd06261">
    <property type="entry name" value="TM_PBP2"/>
    <property type="match status" value="2"/>
</dbReference>
<evidence type="ECO:0000256" key="7">
    <source>
        <dbReference type="ARBA" id="ARBA00023136"/>
    </source>
</evidence>
<keyword evidence="2 8" id="KW-0813">Transport</keyword>
<evidence type="ECO:0000256" key="1">
    <source>
        <dbReference type="ARBA" id="ARBA00004429"/>
    </source>
</evidence>
<keyword evidence="5 8" id="KW-0812">Transmembrane</keyword>
<feature type="domain" description="ABC transmembrane type-1" evidence="10">
    <location>
        <begin position="34"/>
        <end position="215"/>
    </location>
</feature>
<feature type="transmembrane region" description="Helical" evidence="8">
    <location>
        <begin position="98"/>
        <end position="116"/>
    </location>
</feature>
<evidence type="ECO:0000256" key="9">
    <source>
        <dbReference type="SAM" id="MobiDB-lite"/>
    </source>
</evidence>
<evidence type="ECO:0000256" key="8">
    <source>
        <dbReference type="RuleBase" id="RU363032"/>
    </source>
</evidence>
<keyword evidence="3" id="KW-1003">Cell membrane</keyword>
<comment type="subcellular location">
    <subcellularLocation>
        <location evidence="1">Cell inner membrane</location>
        <topology evidence="1">Multi-pass membrane protein</topology>
    </subcellularLocation>
    <subcellularLocation>
        <location evidence="8">Cell membrane</location>
        <topology evidence="8">Multi-pass membrane protein</topology>
    </subcellularLocation>
</comment>
<feature type="transmembrane region" description="Helical" evidence="8">
    <location>
        <begin position="155"/>
        <end position="177"/>
    </location>
</feature>
<evidence type="ECO:0000256" key="5">
    <source>
        <dbReference type="ARBA" id="ARBA00022692"/>
    </source>
</evidence>
<comment type="caution">
    <text evidence="11">The sequence shown here is derived from an EMBL/GenBank/DDBJ whole genome shotgun (WGS) entry which is preliminary data.</text>
</comment>
<protein>
    <submittedName>
        <fullName evidence="11">Putative iron(III) ABC transporter permease protein</fullName>
    </submittedName>
</protein>
<feature type="transmembrane region" description="Helical" evidence="8">
    <location>
        <begin position="197"/>
        <end position="216"/>
    </location>
</feature>
<dbReference type="GO" id="GO:0005886">
    <property type="term" value="C:plasma membrane"/>
    <property type="evidence" value="ECO:0007669"/>
    <property type="project" value="UniProtKB-SubCell"/>
</dbReference>